<keyword evidence="12" id="KW-0732">Signal</keyword>
<evidence type="ECO:0000256" key="12">
    <source>
        <dbReference type="SAM" id="SignalP"/>
    </source>
</evidence>
<dbReference type="GO" id="GO:0016285">
    <property type="term" value="F:alanyl aminopeptidase activity"/>
    <property type="evidence" value="ECO:0007669"/>
    <property type="project" value="UniProtKB-EC"/>
</dbReference>
<keyword evidence="11" id="KW-0482">Metalloprotease</keyword>
<dbReference type="EMBL" id="SDPT01000001">
    <property type="protein sequence ID" value="RXZ34606.1"/>
    <property type="molecule type" value="Genomic_DNA"/>
</dbReference>
<dbReference type="GO" id="GO:0070006">
    <property type="term" value="F:metalloaminopeptidase activity"/>
    <property type="evidence" value="ECO:0007669"/>
    <property type="project" value="TreeGrafter"/>
</dbReference>
<evidence type="ECO:0000256" key="4">
    <source>
        <dbReference type="ARBA" id="ARBA00012564"/>
    </source>
</evidence>
<organism evidence="14 15">
    <name type="scientific">Sphingomonas desiccabilis</name>
    <dbReference type="NCBI Taxonomy" id="429134"/>
    <lineage>
        <taxon>Bacteria</taxon>
        <taxon>Pseudomonadati</taxon>
        <taxon>Pseudomonadota</taxon>
        <taxon>Alphaproteobacteria</taxon>
        <taxon>Sphingomonadales</taxon>
        <taxon>Sphingomonadaceae</taxon>
        <taxon>Sphingomonas</taxon>
    </lineage>
</organism>
<keyword evidence="6" id="KW-0031">Aminopeptidase</keyword>
<protein>
    <recommendedName>
        <fullName evidence="5">Aminopeptidase N</fullName>
        <ecNumber evidence="4">3.4.11.2</ecNumber>
    </recommendedName>
</protein>
<gene>
    <name evidence="14" type="ORF">EO081_02685</name>
</gene>
<dbReference type="PANTHER" id="PTHR11533">
    <property type="entry name" value="PROTEASE M1 ZINC METALLOPROTEASE"/>
    <property type="match status" value="1"/>
</dbReference>
<evidence type="ECO:0000256" key="6">
    <source>
        <dbReference type="ARBA" id="ARBA00022438"/>
    </source>
</evidence>
<dbReference type="OrthoDB" id="100605at2"/>
<evidence type="ECO:0000256" key="7">
    <source>
        <dbReference type="ARBA" id="ARBA00022670"/>
    </source>
</evidence>
<comment type="similarity">
    <text evidence="3">Belongs to the peptidase M1 family.</text>
</comment>
<dbReference type="InterPro" id="IPR050344">
    <property type="entry name" value="Peptidase_M1_aminopeptidases"/>
</dbReference>
<dbReference type="GO" id="GO:0043171">
    <property type="term" value="P:peptide catabolic process"/>
    <property type="evidence" value="ECO:0007669"/>
    <property type="project" value="TreeGrafter"/>
</dbReference>
<dbReference type="PRINTS" id="PR00756">
    <property type="entry name" value="ALADIPTASE"/>
</dbReference>
<dbReference type="SUPFAM" id="SSF63737">
    <property type="entry name" value="Leukotriene A4 hydrolase N-terminal domain"/>
    <property type="match status" value="1"/>
</dbReference>
<dbReference type="CDD" id="cd09603">
    <property type="entry name" value="M1_APN_like"/>
    <property type="match status" value="1"/>
</dbReference>
<reference evidence="14 15" key="1">
    <citation type="submission" date="2019-01" db="EMBL/GenBank/DDBJ databases">
        <title>Sphingomonas mucosissima sp. nov. and Sphingomonas desiccabilis sp. nov., from biological soil crusts in the Colorado Plateau, USA.</title>
        <authorList>
            <person name="Zhu D."/>
        </authorList>
    </citation>
    <scope>NUCLEOTIDE SEQUENCE [LARGE SCALE GENOMIC DNA]</scope>
    <source>
        <strain evidence="14 15">CP1D</strain>
    </source>
</reference>
<dbReference type="EC" id="3.4.11.2" evidence="4"/>
<comment type="cofactor">
    <cofactor evidence="2">
        <name>Zn(2+)</name>
        <dbReference type="ChEBI" id="CHEBI:29105"/>
    </cofactor>
</comment>
<evidence type="ECO:0000256" key="5">
    <source>
        <dbReference type="ARBA" id="ARBA00015611"/>
    </source>
</evidence>
<dbReference type="InterPro" id="IPR027268">
    <property type="entry name" value="Peptidase_M4/M1_CTD_sf"/>
</dbReference>
<dbReference type="InterPro" id="IPR014782">
    <property type="entry name" value="Peptidase_M1_dom"/>
</dbReference>
<evidence type="ECO:0000256" key="8">
    <source>
        <dbReference type="ARBA" id="ARBA00022723"/>
    </source>
</evidence>
<keyword evidence="9" id="KW-0378">Hydrolase</keyword>
<evidence type="ECO:0000259" key="13">
    <source>
        <dbReference type="Pfam" id="PF01433"/>
    </source>
</evidence>
<dbReference type="AlphaFoldDB" id="A0A4Q2IVZ8"/>
<dbReference type="InterPro" id="IPR042097">
    <property type="entry name" value="Aminopeptidase_N-like_N_sf"/>
</dbReference>
<keyword evidence="10" id="KW-0862">Zinc</keyword>
<feature type="chain" id="PRO_5020613005" description="Aminopeptidase N" evidence="12">
    <location>
        <begin position="20"/>
        <end position="568"/>
    </location>
</feature>
<sequence>MFKIAARLLPLLLPLSASAQPIEKGMPPISAQTQRSGGALTAGRAALRLHSADLAIEVIPTRQQLSGVATLELRTLAPVQQLRIDLDTNLPVSKVALAGETLPRAAWSHVDGVLTVTPDSPVAAGASLPLRITYAGTPHVAVRAPWDDGFVWSQAPDGSHWAATTAQGYGCDLFWPCLDFPQGEPAVVTLHITVPKGLKAPSNGVLLGVDTLSDGRTTWNWRARAINPYDVALNVGPYAELSGSYRSRFGNSVPLHYWYLPGKEPQAKRLFAEFAPTLDFFETLIGPFPFGAEKLGVVETPHMGMEHQTINAYGNNYAQAPEGFDWLFQHELSHEWFGNQMTAADWDDFWLHEGFGQYMQPLYGRWREGEARYAAMMAQQRLRIFNKAPLVSGTSRTSEEVYEDGKGGPGGDIYFKGAWVLHTLRNLIGDAAFFDATRRLVYGRPDPRPGNFEPRFATTTEFERLAAQAAGRDLDWFFGIYLHEAALPELVETRDGDQLHLRWKTPNDRPFPMPVEVQVGERLETLAMTGNQGSLTVPTGTHVVLDPMARILRRSEAVERYQAQQAAK</sequence>
<feature type="signal peptide" evidence="12">
    <location>
        <begin position="1"/>
        <end position="19"/>
    </location>
</feature>
<dbReference type="Gene3D" id="1.10.390.10">
    <property type="entry name" value="Neutral Protease Domain 2"/>
    <property type="match status" value="1"/>
</dbReference>
<dbReference type="PANTHER" id="PTHR11533:SF174">
    <property type="entry name" value="PUROMYCIN-SENSITIVE AMINOPEPTIDASE-RELATED"/>
    <property type="match status" value="1"/>
</dbReference>
<evidence type="ECO:0000313" key="15">
    <source>
        <dbReference type="Proteomes" id="UP000292347"/>
    </source>
</evidence>
<dbReference type="Pfam" id="PF01433">
    <property type="entry name" value="Peptidase_M1"/>
    <property type="match status" value="1"/>
</dbReference>
<dbReference type="GO" id="GO:0005737">
    <property type="term" value="C:cytoplasm"/>
    <property type="evidence" value="ECO:0007669"/>
    <property type="project" value="TreeGrafter"/>
</dbReference>
<evidence type="ECO:0000256" key="1">
    <source>
        <dbReference type="ARBA" id="ARBA00000098"/>
    </source>
</evidence>
<dbReference type="GO" id="GO:0005615">
    <property type="term" value="C:extracellular space"/>
    <property type="evidence" value="ECO:0007669"/>
    <property type="project" value="TreeGrafter"/>
</dbReference>
<proteinExistence type="inferred from homology"/>
<evidence type="ECO:0000256" key="2">
    <source>
        <dbReference type="ARBA" id="ARBA00001947"/>
    </source>
</evidence>
<comment type="catalytic activity">
    <reaction evidence="1">
        <text>Release of an N-terminal amino acid, Xaa-|-Yaa- from a peptide, amide or arylamide. Xaa is preferably Ala, but may be most amino acids including Pro (slow action). When a terminal hydrophobic residue is followed by a prolyl residue, the two may be released as an intact Xaa-Pro dipeptide.</text>
        <dbReference type="EC" id="3.4.11.2"/>
    </reaction>
</comment>
<keyword evidence="8" id="KW-0479">Metal-binding</keyword>
<evidence type="ECO:0000313" key="14">
    <source>
        <dbReference type="EMBL" id="RXZ34606.1"/>
    </source>
</evidence>
<dbReference type="GO" id="GO:0042277">
    <property type="term" value="F:peptide binding"/>
    <property type="evidence" value="ECO:0007669"/>
    <property type="project" value="TreeGrafter"/>
</dbReference>
<comment type="caution">
    <text evidence="14">The sequence shown here is derived from an EMBL/GenBank/DDBJ whole genome shotgun (WGS) entry which is preliminary data.</text>
</comment>
<dbReference type="Gene3D" id="2.60.40.1730">
    <property type="entry name" value="tricorn interacting facor f3 domain"/>
    <property type="match status" value="1"/>
</dbReference>
<evidence type="ECO:0000256" key="3">
    <source>
        <dbReference type="ARBA" id="ARBA00010136"/>
    </source>
</evidence>
<keyword evidence="7" id="KW-0645">Protease</keyword>
<dbReference type="GO" id="GO:0016020">
    <property type="term" value="C:membrane"/>
    <property type="evidence" value="ECO:0007669"/>
    <property type="project" value="TreeGrafter"/>
</dbReference>
<evidence type="ECO:0000256" key="9">
    <source>
        <dbReference type="ARBA" id="ARBA00022801"/>
    </source>
</evidence>
<name>A0A4Q2IVZ8_9SPHN</name>
<dbReference type="Proteomes" id="UP000292347">
    <property type="component" value="Unassembled WGS sequence"/>
</dbReference>
<feature type="domain" description="Peptidase M1 membrane alanine aminopeptidase" evidence="13">
    <location>
        <begin position="327"/>
        <end position="439"/>
    </location>
</feature>
<keyword evidence="15" id="KW-1185">Reference proteome</keyword>
<dbReference type="InterPro" id="IPR001930">
    <property type="entry name" value="Peptidase_M1"/>
</dbReference>
<dbReference type="GO" id="GO:0008270">
    <property type="term" value="F:zinc ion binding"/>
    <property type="evidence" value="ECO:0007669"/>
    <property type="project" value="InterPro"/>
</dbReference>
<dbReference type="SUPFAM" id="SSF55486">
    <property type="entry name" value="Metalloproteases ('zincins'), catalytic domain"/>
    <property type="match status" value="1"/>
</dbReference>
<evidence type="ECO:0000256" key="10">
    <source>
        <dbReference type="ARBA" id="ARBA00022833"/>
    </source>
</evidence>
<accession>A0A4Q2IVZ8</accession>
<evidence type="ECO:0000256" key="11">
    <source>
        <dbReference type="ARBA" id="ARBA00023049"/>
    </source>
</evidence>
<dbReference type="GO" id="GO:0006508">
    <property type="term" value="P:proteolysis"/>
    <property type="evidence" value="ECO:0007669"/>
    <property type="project" value="UniProtKB-KW"/>
</dbReference>